<keyword evidence="4" id="KW-1185">Reference proteome</keyword>
<evidence type="ECO:0000313" key="4">
    <source>
        <dbReference type="Proteomes" id="UP000196158"/>
    </source>
</evidence>
<reference evidence="3 4" key="1">
    <citation type="submission" date="2017-04" db="EMBL/GenBank/DDBJ databases">
        <authorList>
            <person name="Afonso C.L."/>
            <person name="Miller P.J."/>
            <person name="Scott M.A."/>
            <person name="Spackman E."/>
            <person name="Goraichik I."/>
            <person name="Dimitrov K.M."/>
            <person name="Suarez D.L."/>
            <person name="Swayne D.E."/>
        </authorList>
    </citation>
    <scope>NUCLEOTIDE SEQUENCE [LARGE SCALE GENOMIC DNA]</scope>
</reference>
<dbReference type="Proteomes" id="UP000196158">
    <property type="component" value="Unassembled WGS sequence"/>
</dbReference>
<dbReference type="AlphaFoldDB" id="A0A1X7R5C0"/>
<feature type="compositionally biased region" description="Low complexity" evidence="1">
    <location>
        <begin position="19"/>
        <end position="29"/>
    </location>
</feature>
<evidence type="ECO:0000256" key="1">
    <source>
        <dbReference type="SAM" id="MobiDB-lite"/>
    </source>
</evidence>
<organism evidence="3 4">
    <name type="scientific">Maudiozyma saulgeensis</name>
    <dbReference type="NCBI Taxonomy" id="1789683"/>
    <lineage>
        <taxon>Eukaryota</taxon>
        <taxon>Fungi</taxon>
        <taxon>Dikarya</taxon>
        <taxon>Ascomycota</taxon>
        <taxon>Saccharomycotina</taxon>
        <taxon>Saccharomycetes</taxon>
        <taxon>Saccharomycetales</taxon>
        <taxon>Saccharomycetaceae</taxon>
        <taxon>Maudiozyma</taxon>
    </lineage>
</organism>
<dbReference type="OrthoDB" id="199574at2759"/>
<feature type="compositionally biased region" description="Polar residues" evidence="1">
    <location>
        <begin position="64"/>
        <end position="79"/>
    </location>
</feature>
<proteinExistence type="predicted"/>
<gene>
    <name evidence="3" type="ORF">KASA_0M02816G</name>
</gene>
<name>A0A1X7R5C0_9SACH</name>
<feature type="region of interest" description="Disordered" evidence="1">
    <location>
        <begin position="1"/>
        <end position="114"/>
    </location>
</feature>
<dbReference type="EMBL" id="FXLY01000006">
    <property type="protein sequence ID" value="SMN20857.1"/>
    <property type="molecule type" value="Genomic_DNA"/>
</dbReference>
<feature type="domain" description="SAC3/GANP/THP3 conserved" evidence="2">
    <location>
        <begin position="160"/>
        <end position="376"/>
    </location>
</feature>
<dbReference type="Gene3D" id="1.25.40.990">
    <property type="match status" value="1"/>
</dbReference>
<sequence>MDNSYNYVQPLALGKRKNSNNNSTTNTSNPKAMNPFKSDNQNVNQAINTNKRRKSSPFQRPLPITSNSNKWDLNTMGTSDSEEKRKKRAERFNSSNVKRSEGSQGNDPNNIHIKNSFDPLNDMEDFSNLNAIATKSHAYDKNKHIIGTCTTIEKSYLRLTSEPNPKLVRPLRILQEAYTILMKKHKNHSVTYTYLCDQFKAIRQDLRVQMIENKFTVLVYETHARLALENGDLGEYNQCQSRLLILYEDKSLKNANNNFAEFISYLILYYILTDDNSAIMALRLKLIQQNPGTFKSKIVQKSFCLADAKLKGNYHIFMKTCDTITTLGKHLINAFIEKEILRSLNTICSSYNQIGLDFLKEEFHFPNINTVDFFLRKKGFGDFIKIKNQGKPNEFSYLDTKASKALASALYQNSRKIDLKGQK</sequence>
<accession>A0A1X7R5C0</accession>
<dbReference type="InterPro" id="IPR045107">
    <property type="entry name" value="SAC3/GANP/THP3"/>
</dbReference>
<dbReference type="STRING" id="1789683.A0A1X7R5C0"/>
<feature type="compositionally biased region" description="Polar residues" evidence="1">
    <location>
        <begin position="92"/>
        <end position="113"/>
    </location>
</feature>
<dbReference type="Pfam" id="PF03399">
    <property type="entry name" value="SAC3_GANP"/>
    <property type="match status" value="1"/>
</dbReference>
<feature type="compositionally biased region" description="Polar residues" evidence="1">
    <location>
        <begin position="37"/>
        <end position="49"/>
    </location>
</feature>
<evidence type="ECO:0000259" key="2">
    <source>
        <dbReference type="Pfam" id="PF03399"/>
    </source>
</evidence>
<protein>
    <submittedName>
        <fullName evidence="3">Similar to Saccharomyces cerevisiae YPR045C THP3 Protein that forms a complex with Csn12p that is recruited to transcribed genes and may have a role in transcription elongation</fullName>
    </submittedName>
</protein>
<dbReference type="InterPro" id="IPR005062">
    <property type="entry name" value="SAC3/GANP/THP3_conserved"/>
</dbReference>
<dbReference type="PANTHER" id="PTHR12436:SF4">
    <property type="entry name" value="LEUKOCYTE RECEPTOR CLUSTER MEMBER 8"/>
    <property type="match status" value="1"/>
</dbReference>
<dbReference type="GO" id="GO:0005634">
    <property type="term" value="C:nucleus"/>
    <property type="evidence" value="ECO:0007669"/>
    <property type="project" value="TreeGrafter"/>
</dbReference>
<evidence type="ECO:0000313" key="3">
    <source>
        <dbReference type="EMBL" id="SMN20857.1"/>
    </source>
</evidence>
<dbReference type="PANTHER" id="PTHR12436">
    <property type="entry name" value="80 KDA MCM3-ASSOCIATED PROTEIN"/>
    <property type="match status" value="1"/>
</dbReference>